<sequence>MFLSDPLLFAFSLIVSGLILFLQIYYVIILTDLESDYLNAQECCSKLNVWVKPKLGIHLFLTFLLLIHGHWILSLINLPIAAWMLYDIIKTPCGNMGVYDPTEIHSRGQLKRHLRDCMIFIGYYMIFFFGYLYCMIVSLLEGDPINRDDEGLMEF</sequence>
<evidence type="ECO:0000313" key="7">
    <source>
        <dbReference type="Proteomes" id="UP000695000"/>
    </source>
</evidence>
<keyword evidence="3 6" id="KW-0812">Transmembrane</keyword>
<dbReference type="PANTHER" id="PTHR12290">
    <property type="entry name" value="CORNICHON-RELATED"/>
    <property type="match status" value="1"/>
</dbReference>
<proteinExistence type="inferred from homology"/>
<feature type="transmembrane region" description="Helical" evidence="6">
    <location>
        <begin position="57"/>
        <end position="86"/>
    </location>
</feature>
<evidence type="ECO:0000256" key="6">
    <source>
        <dbReference type="SAM" id="Phobius"/>
    </source>
</evidence>
<keyword evidence="5 6" id="KW-0472">Membrane</keyword>
<keyword evidence="4 6" id="KW-1133">Transmembrane helix</keyword>
<evidence type="ECO:0000256" key="5">
    <source>
        <dbReference type="ARBA" id="ARBA00023136"/>
    </source>
</evidence>
<feature type="transmembrane region" description="Helical" evidence="6">
    <location>
        <begin position="7"/>
        <end position="28"/>
    </location>
</feature>
<dbReference type="SMART" id="SM01398">
    <property type="entry name" value="Cornichon"/>
    <property type="match status" value="1"/>
</dbReference>
<name>A0ABM1N8I0_NICVS</name>
<evidence type="ECO:0000256" key="4">
    <source>
        <dbReference type="ARBA" id="ARBA00022989"/>
    </source>
</evidence>
<evidence type="ECO:0000256" key="1">
    <source>
        <dbReference type="ARBA" id="ARBA00004141"/>
    </source>
</evidence>
<reference evidence="8" key="1">
    <citation type="submission" date="2025-08" db="UniProtKB">
        <authorList>
            <consortium name="RefSeq"/>
        </authorList>
    </citation>
    <scope>IDENTIFICATION</scope>
    <source>
        <tissue evidence="8">Whole Larva</tissue>
    </source>
</reference>
<dbReference type="Pfam" id="PF03311">
    <property type="entry name" value="Cornichon"/>
    <property type="match status" value="1"/>
</dbReference>
<evidence type="ECO:0000256" key="3">
    <source>
        <dbReference type="ARBA" id="ARBA00022692"/>
    </source>
</evidence>
<keyword evidence="7" id="KW-1185">Reference proteome</keyword>
<evidence type="ECO:0000313" key="8">
    <source>
        <dbReference type="RefSeq" id="XP_017783130.1"/>
    </source>
</evidence>
<comment type="similarity">
    <text evidence="2">Belongs to the cornichon family.</text>
</comment>
<comment type="subcellular location">
    <subcellularLocation>
        <location evidence="1">Membrane</location>
        <topology evidence="1">Multi-pass membrane protein</topology>
    </subcellularLocation>
</comment>
<protein>
    <submittedName>
        <fullName evidence="8">Protein cornichon homolog 4</fullName>
    </submittedName>
</protein>
<dbReference type="Proteomes" id="UP000695000">
    <property type="component" value="Unplaced"/>
</dbReference>
<gene>
    <name evidence="8" type="primary">LOC108567275</name>
</gene>
<accession>A0ABM1N8I0</accession>
<dbReference type="InterPro" id="IPR003377">
    <property type="entry name" value="Cornichon"/>
</dbReference>
<feature type="transmembrane region" description="Helical" evidence="6">
    <location>
        <begin position="117"/>
        <end position="140"/>
    </location>
</feature>
<evidence type="ECO:0000256" key="2">
    <source>
        <dbReference type="ARBA" id="ARBA00010095"/>
    </source>
</evidence>
<dbReference type="RefSeq" id="XP_017783130.1">
    <property type="nucleotide sequence ID" value="XM_017927641.1"/>
</dbReference>
<organism evidence="7 8">
    <name type="scientific">Nicrophorus vespilloides</name>
    <name type="common">Boreal carrion beetle</name>
    <dbReference type="NCBI Taxonomy" id="110193"/>
    <lineage>
        <taxon>Eukaryota</taxon>
        <taxon>Metazoa</taxon>
        <taxon>Ecdysozoa</taxon>
        <taxon>Arthropoda</taxon>
        <taxon>Hexapoda</taxon>
        <taxon>Insecta</taxon>
        <taxon>Pterygota</taxon>
        <taxon>Neoptera</taxon>
        <taxon>Endopterygota</taxon>
        <taxon>Coleoptera</taxon>
        <taxon>Polyphaga</taxon>
        <taxon>Staphyliniformia</taxon>
        <taxon>Silphidae</taxon>
        <taxon>Nicrophorinae</taxon>
        <taxon>Nicrophorus</taxon>
    </lineage>
</organism>
<dbReference type="GeneID" id="108567275"/>